<dbReference type="Proteomes" id="UP000887116">
    <property type="component" value="Unassembled WGS sequence"/>
</dbReference>
<evidence type="ECO:0000313" key="1">
    <source>
        <dbReference type="EMBL" id="GFR18779.1"/>
    </source>
</evidence>
<organism evidence="1 2">
    <name type="scientific">Trichonephila clavata</name>
    <name type="common">Joro spider</name>
    <name type="synonym">Nephila clavata</name>
    <dbReference type="NCBI Taxonomy" id="2740835"/>
    <lineage>
        <taxon>Eukaryota</taxon>
        <taxon>Metazoa</taxon>
        <taxon>Ecdysozoa</taxon>
        <taxon>Arthropoda</taxon>
        <taxon>Chelicerata</taxon>
        <taxon>Arachnida</taxon>
        <taxon>Araneae</taxon>
        <taxon>Araneomorphae</taxon>
        <taxon>Entelegynae</taxon>
        <taxon>Araneoidea</taxon>
        <taxon>Nephilidae</taxon>
        <taxon>Trichonephila</taxon>
    </lineage>
</organism>
<name>A0A8X6H8M1_TRICU</name>
<reference evidence="1" key="1">
    <citation type="submission" date="2020-07" db="EMBL/GenBank/DDBJ databases">
        <title>Multicomponent nature underlies the extraordinary mechanical properties of spider dragline silk.</title>
        <authorList>
            <person name="Kono N."/>
            <person name="Nakamura H."/>
            <person name="Mori M."/>
            <person name="Yoshida Y."/>
            <person name="Ohtoshi R."/>
            <person name="Malay A.D."/>
            <person name="Moran D.A.P."/>
            <person name="Tomita M."/>
            <person name="Numata K."/>
            <person name="Arakawa K."/>
        </authorList>
    </citation>
    <scope>NUCLEOTIDE SEQUENCE</scope>
</reference>
<sequence>MLQTTVTRKYTLYSIALFSALRRCASKNLDLQDQPGETSDIDVSYLNQVLTDNNLTAKVVAFCRDNANVNFGGASRRGTNNVLTKLQSSLKKPLIGIGCGALVIDNAIKSAADGLPLDCENIIVKIHSFFYIYTIRV</sequence>
<gene>
    <name evidence="1" type="primary">EVAR_79435_1</name>
    <name evidence="1" type="ORF">TNCT_114991</name>
</gene>
<accession>A0A8X6H8M1</accession>
<dbReference type="OrthoDB" id="8065135at2759"/>
<protein>
    <submittedName>
        <fullName evidence="1">Uncharacterized protein</fullName>
    </submittedName>
</protein>
<comment type="caution">
    <text evidence="1">The sequence shown here is derived from an EMBL/GenBank/DDBJ whole genome shotgun (WGS) entry which is preliminary data.</text>
</comment>
<keyword evidence="2" id="KW-1185">Reference proteome</keyword>
<evidence type="ECO:0000313" key="2">
    <source>
        <dbReference type="Proteomes" id="UP000887116"/>
    </source>
</evidence>
<dbReference type="AlphaFoldDB" id="A0A8X6H8M1"/>
<dbReference type="EMBL" id="BMAO01027663">
    <property type="protein sequence ID" value="GFR18779.1"/>
    <property type="molecule type" value="Genomic_DNA"/>
</dbReference>
<proteinExistence type="predicted"/>